<reference evidence="2 3" key="1">
    <citation type="submission" date="2019-10" db="EMBL/GenBank/DDBJ databases">
        <title>Extracellular Electron Transfer in a Candidatus Methanoperedens spp. Enrichment Culture.</title>
        <authorList>
            <person name="Berger S."/>
            <person name="Rangel Shaw D."/>
            <person name="Berben T."/>
            <person name="In 'T Zandt M."/>
            <person name="Frank J."/>
            <person name="Reimann J."/>
            <person name="Jetten M.S.M."/>
            <person name="Welte C.U."/>
        </authorList>
    </citation>
    <scope>NUCLEOTIDE SEQUENCE [LARGE SCALE GENOMIC DNA]</scope>
    <source>
        <strain evidence="2">SB12</strain>
    </source>
</reference>
<evidence type="ECO:0000313" key="2">
    <source>
        <dbReference type="EMBL" id="KAB2927127.1"/>
    </source>
</evidence>
<organism evidence="2 3">
    <name type="scientific">Leptonema illini</name>
    <dbReference type="NCBI Taxonomy" id="183"/>
    <lineage>
        <taxon>Bacteria</taxon>
        <taxon>Pseudomonadati</taxon>
        <taxon>Spirochaetota</taxon>
        <taxon>Spirochaetia</taxon>
        <taxon>Leptospirales</taxon>
        <taxon>Leptospiraceae</taxon>
        <taxon>Leptonema</taxon>
    </lineage>
</organism>
<dbReference type="EMBL" id="WBUI01000087">
    <property type="protein sequence ID" value="KAB2927127.1"/>
    <property type="molecule type" value="Genomic_DNA"/>
</dbReference>
<dbReference type="GO" id="GO:0050661">
    <property type="term" value="F:NADP binding"/>
    <property type="evidence" value="ECO:0007669"/>
    <property type="project" value="InterPro"/>
</dbReference>
<name>A0A833GUZ2_9LEPT</name>
<dbReference type="Proteomes" id="UP000460298">
    <property type="component" value="Unassembled WGS sequence"/>
</dbReference>
<dbReference type="GO" id="GO:0006006">
    <property type="term" value="P:glucose metabolic process"/>
    <property type="evidence" value="ECO:0007669"/>
    <property type="project" value="InterPro"/>
</dbReference>
<dbReference type="InterPro" id="IPR022674">
    <property type="entry name" value="G6P_DH_NAD-bd"/>
</dbReference>
<dbReference type="InterPro" id="IPR036291">
    <property type="entry name" value="NAD(P)-bd_dom_sf"/>
</dbReference>
<evidence type="ECO:0000313" key="3">
    <source>
        <dbReference type="Proteomes" id="UP000460298"/>
    </source>
</evidence>
<accession>A0A833GUZ2</accession>
<protein>
    <submittedName>
        <fullName evidence="2">Glucose-6-phosphate dehydrogenase</fullName>
    </submittedName>
</protein>
<dbReference type="Pfam" id="PF00479">
    <property type="entry name" value="G6PD_N"/>
    <property type="match status" value="1"/>
</dbReference>
<dbReference type="Gene3D" id="3.40.50.720">
    <property type="entry name" value="NAD(P)-binding Rossmann-like Domain"/>
    <property type="match status" value="1"/>
</dbReference>
<evidence type="ECO:0000259" key="1">
    <source>
        <dbReference type="Pfam" id="PF00479"/>
    </source>
</evidence>
<dbReference type="SUPFAM" id="SSF51735">
    <property type="entry name" value="NAD(P)-binding Rossmann-fold domains"/>
    <property type="match status" value="1"/>
</dbReference>
<dbReference type="AlphaFoldDB" id="A0A833GUZ2"/>
<feature type="non-terminal residue" evidence="2">
    <location>
        <position position="63"/>
    </location>
</feature>
<proteinExistence type="predicted"/>
<feature type="domain" description="Glucose-6-phosphate dehydrogenase NAD-binding" evidence="1">
    <location>
        <begin position="10"/>
        <end position="58"/>
    </location>
</feature>
<dbReference type="GO" id="GO:0016614">
    <property type="term" value="F:oxidoreductase activity, acting on CH-OH group of donors"/>
    <property type="evidence" value="ECO:0007669"/>
    <property type="project" value="InterPro"/>
</dbReference>
<gene>
    <name evidence="2" type="ORF">F9K24_22815</name>
</gene>
<sequence>MSDIGAELFIFGATGDLAVKKILPALQQWHGEESPFAVIWCLGRRPLDNDGYCTLVEEKGGLH</sequence>
<comment type="caution">
    <text evidence="2">The sequence shown here is derived from an EMBL/GenBank/DDBJ whole genome shotgun (WGS) entry which is preliminary data.</text>
</comment>